<evidence type="ECO:0008006" key="4">
    <source>
        <dbReference type="Google" id="ProtNLM"/>
    </source>
</evidence>
<dbReference type="CDD" id="cd00083">
    <property type="entry name" value="bHLH_SF"/>
    <property type="match status" value="1"/>
</dbReference>
<dbReference type="AlphaFoldDB" id="A0A9W8I686"/>
<dbReference type="Proteomes" id="UP001140094">
    <property type="component" value="Unassembled WGS sequence"/>
</dbReference>
<feature type="compositionally biased region" description="Low complexity" evidence="1">
    <location>
        <begin position="398"/>
        <end position="411"/>
    </location>
</feature>
<feature type="region of interest" description="Disordered" evidence="1">
    <location>
        <begin position="100"/>
        <end position="124"/>
    </location>
</feature>
<comment type="caution">
    <text evidence="2">The sequence shown here is derived from an EMBL/GenBank/DDBJ whole genome shotgun (WGS) entry which is preliminary data.</text>
</comment>
<feature type="region of interest" description="Disordered" evidence="1">
    <location>
        <begin position="322"/>
        <end position="367"/>
    </location>
</feature>
<reference evidence="2" key="1">
    <citation type="submission" date="2022-07" db="EMBL/GenBank/DDBJ databases">
        <title>Phylogenomic reconstructions and comparative analyses of Kickxellomycotina fungi.</title>
        <authorList>
            <person name="Reynolds N.K."/>
            <person name="Stajich J.E."/>
            <person name="Barry K."/>
            <person name="Grigoriev I.V."/>
            <person name="Crous P."/>
            <person name="Smith M.E."/>
        </authorList>
    </citation>
    <scope>NUCLEOTIDE SEQUENCE</scope>
    <source>
        <strain evidence="2">NRRL 1565</strain>
    </source>
</reference>
<dbReference type="OrthoDB" id="5778525at2759"/>
<proteinExistence type="predicted"/>
<accession>A0A9W8I686</accession>
<feature type="compositionally biased region" description="Polar residues" evidence="1">
    <location>
        <begin position="590"/>
        <end position="602"/>
    </location>
</feature>
<feature type="compositionally biased region" description="Polar residues" evidence="1">
    <location>
        <begin position="100"/>
        <end position="115"/>
    </location>
</feature>
<evidence type="ECO:0000313" key="3">
    <source>
        <dbReference type="Proteomes" id="UP001140094"/>
    </source>
</evidence>
<evidence type="ECO:0000256" key="1">
    <source>
        <dbReference type="SAM" id="MobiDB-lite"/>
    </source>
</evidence>
<sequence length="602" mass="62791">MSGTGADANSSTSASLGTGLPRVSSFGTSTTDSVPVTSLYQPFGDIKTLGLGLDTASGHGVNLTNALSATSVRQGSGDMLSMTDATGQLSRDWLQSIMAQTAHPRSSDQLGTSKPDTGIGALSGSNSDDIAKTLSFFLSQQLSQGSQGQQAQLQTGGGNMAQGQFQGIDMSKGAESMNIRAPNNDYNTALTDMLEIGYDNGGRRVISMPNPLGNLSFELPINPPVQPPAMSMPLAGQSYLAKGSLGFGTAASAKTSQPQSGLVVQNKPQGSTALAHPRQLSTGALFGASGTTAGLLGLCAESCVGTMPAISAGSSSSAAYEVDGGVAGSSDARLSGSSSPEEPISQQLSPQLSTAMATRAGRRRPRVPARLMSGRLAGEKAYTAAPSPATIDDACNGSSSVSTPLLSSSTPGGATPLLMPHRVDRQLAAAGARPLLFVRPSTKGSQTRRRKRRCVSAMEEGLQHVEGIDTLDTASLDGKPIGDVQNTQWQRISEQRRRDAMRENFDLLKRMLPQEYMDSDDGRELARPVLLSRFLRWVDDTLIEMENLKTEVARLQLVASGTTANSSADLTSACPVPWSKPSAEDLPVTSAPQLHQTSDSIS</sequence>
<evidence type="ECO:0000313" key="2">
    <source>
        <dbReference type="EMBL" id="KAJ2809048.1"/>
    </source>
</evidence>
<organism evidence="2 3">
    <name type="scientific">Coemansia guatemalensis</name>
    <dbReference type="NCBI Taxonomy" id="2761395"/>
    <lineage>
        <taxon>Eukaryota</taxon>
        <taxon>Fungi</taxon>
        <taxon>Fungi incertae sedis</taxon>
        <taxon>Zoopagomycota</taxon>
        <taxon>Kickxellomycotina</taxon>
        <taxon>Kickxellomycetes</taxon>
        <taxon>Kickxellales</taxon>
        <taxon>Kickxellaceae</taxon>
        <taxon>Coemansia</taxon>
    </lineage>
</organism>
<protein>
    <recommendedName>
        <fullName evidence="4">BHLH domain-containing protein</fullName>
    </recommendedName>
</protein>
<dbReference type="EMBL" id="JANBUO010000012">
    <property type="protein sequence ID" value="KAJ2809048.1"/>
    <property type="molecule type" value="Genomic_DNA"/>
</dbReference>
<feature type="region of interest" description="Disordered" evidence="1">
    <location>
        <begin position="384"/>
        <end position="416"/>
    </location>
</feature>
<feature type="compositionally biased region" description="Low complexity" evidence="1">
    <location>
        <begin position="328"/>
        <end position="339"/>
    </location>
</feature>
<feature type="compositionally biased region" description="Polar residues" evidence="1">
    <location>
        <begin position="344"/>
        <end position="353"/>
    </location>
</feature>
<feature type="region of interest" description="Disordered" evidence="1">
    <location>
        <begin position="566"/>
        <end position="602"/>
    </location>
</feature>
<name>A0A9W8I686_9FUNG</name>
<gene>
    <name evidence="2" type="ORF">H4R20_000412</name>
</gene>
<keyword evidence="3" id="KW-1185">Reference proteome</keyword>